<evidence type="ECO:0000313" key="11">
    <source>
        <dbReference type="EMBL" id="SHK34357.1"/>
    </source>
</evidence>
<evidence type="ECO:0000256" key="1">
    <source>
        <dbReference type="ARBA" id="ARBA00002254"/>
    </source>
</evidence>
<dbReference type="EMBL" id="FRAF01000012">
    <property type="protein sequence ID" value="SHK34357.1"/>
    <property type="molecule type" value="Genomic_DNA"/>
</dbReference>
<dbReference type="GO" id="GO:0006935">
    <property type="term" value="P:chemotaxis"/>
    <property type="evidence" value="ECO:0007669"/>
    <property type="project" value="UniProtKB-KW"/>
</dbReference>
<keyword evidence="11" id="KW-0966">Cell projection</keyword>
<dbReference type="RefSeq" id="WP_072874117.1">
    <property type="nucleotide sequence ID" value="NZ_FRAF01000012.1"/>
</dbReference>
<dbReference type="Pfam" id="PF03748">
    <property type="entry name" value="FliL"/>
    <property type="match status" value="1"/>
</dbReference>
<dbReference type="InterPro" id="IPR005503">
    <property type="entry name" value="FliL"/>
</dbReference>
<organism evidence="11 12">
    <name type="scientific">Alicyclobacillus tolerans</name>
    <dbReference type="NCBI Taxonomy" id="90970"/>
    <lineage>
        <taxon>Bacteria</taxon>
        <taxon>Bacillati</taxon>
        <taxon>Bacillota</taxon>
        <taxon>Bacilli</taxon>
        <taxon>Bacillales</taxon>
        <taxon>Alicyclobacillaceae</taxon>
        <taxon>Alicyclobacillus</taxon>
    </lineage>
</organism>
<evidence type="ECO:0000313" key="12">
    <source>
        <dbReference type="Proteomes" id="UP000184016"/>
    </source>
</evidence>
<comment type="subcellular location">
    <subcellularLocation>
        <location evidence="2">Cell membrane</location>
        <topology evidence="2">Single-pass membrane protein</topology>
    </subcellularLocation>
</comment>
<keyword evidence="8 10" id="KW-1133">Transmembrane helix</keyword>
<proteinExistence type="inferred from homology"/>
<evidence type="ECO:0000256" key="2">
    <source>
        <dbReference type="ARBA" id="ARBA00004162"/>
    </source>
</evidence>
<keyword evidence="6 10" id="KW-0812">Transmembrane</keyword>
<keyword evidence="9 10" id="KW-0472">Membrane</keyword>
<dbReference type="PANTHER" id="PTHR35091:SF2">
    <property type="entry name" value="FLAGELLAR PROTEIN FLIL"/>
    <property type="match status" value="1"/>
</dbReference>
<sequence length="143" mass="15739">MKKPLIWMVIILLIIAILCVLGVGAYLFLLHPRTPAAKPALTPQQEAQLQVSFPQMTTNLGSSGLIQFTMTLQADSSSTKNEINVMMPEIENSVNGLMRQFTASELQQVSGFNQLRTAIQKTVNAELPHGDVTKVYLSQIVVQ</sequence>
<dbReference type="AlphaFoldDB" id="A0A1M6RPV6"/>
<dbReference type="GO" id="GO:0009425">
    <property type="term" value="C:bacterial-type flagellum basal body"/>
    <property type="evidence" value="ECO:0007669"/>
    <property type="project" value="InterPro"/>
</dbReference>
<keyword evidence="4 10" id="KW-1003">Cell membrane</keyword>
<dbReference type="STRING" id="1830138.SAMN05443507_11267"/>
<accession>A0A1M6RPV6</accession>
<keyword evidence="12" id="KW-1185">Reference proteome</keyword>
<comment type="function">
    <text evidence="1 10">Controls the rotational direction of flagella during chemotaxis.</text>
</comment>
<feature type="transmembrane region" description="Helical" evidence="10">
    <location>
        <begin position="6"/>
        <end position="29"/>
    </location>
</feature>
<reference evidence="12" key="1">
    <citation type="submission" date="2016-11" db="EMBL/GenBank/DDBJ databases">
        <authorList>
            <person name="Varghese N."/>
            <person name="Submissions S."/>
        </authorList>
    </citation>
    <scope>NUCLEOTIDE SEQUENCE [LARGE SCALE GENOMIC DNA]</scope>
    <source>
        <strain evidence="12">USBA-503</strain>
    </source>
</reference>
<dbReference type="GO" id="GO:0005886">
    <property type="term" value="C:plasma membrane"/>
    <property type="evidence" value="ECO:0007669"/>
    <property type="project" value="UniProtKB-SubCell"/>
</dbReference>
<evidence type="ECO:0000256" key="4">
    <source>
        <dbReference type="ARBA" id="ARBA00022475"/>
    </source>
</evidence>
<evidence type="ECO:0000256" key="5">
    <source>
        <dbReference type="ARBA" id="ARBA00022500"/>
    </source>
</evidence>
<dbReference type="GO" id="GO:0071978">
    <property type="term" value="P:bacterial-type flagellum-dependent swarming motility"/>
    <property type="evidence" value="ECO:0007669"/>
    <property type="project" value="TreeGrafter"/>
</dbReference>
<gene>
    <name evidence="11" type="ORF">SAMN05443507_11267</name>
</gene>
<dbReference type="OrthoDB" id="2375229at2"/>
<evidence type="ECO:0000256" key="8">
    <source>
        <dbReference type="ARBA" id="ARBA00022989"/>
    </source>
</evidence>
<name>A0A1M6RPV6_9BACL</name>
<dbReference type="Proteomes" id="UP000184016">
    <property type="component" value="Unassembled WGS sequence"/>
</dbReference>
<keyword evidence="11" id="KW-0969">Cilium</keyword>
<evidence type="ECO:0000256" key="9">
    <source>
        <dbReference type="ARBA" id="ARBA00023136"/>
    </source>
</evidence>
<dbReference type="PANTHER" id="PTHR35091">
    <property type="entry name" value="FLAGELLAR PROTEIN FLIL"/>
    <property type="match status" value="1"/>
</dbReference>
<evidence type="ECO:0000256" key="3">
    <source>
        <dbReference type="ARBA" id="ARBA00008281"/>
    </source>
</evidence>
<evidence type="ECO:0000256" key="7">
    <source>
        <dbReference type="ARBA" id="ARBA00022779"/>
    </source>
</evidence>
<protein>
    <recommendedName>
        <fullName evidence="10">Flagellar protein FliL</fullName>
    </recommendedName>
</protein>
<keyword evidence="11" id="KW-0282">Flagellum</keyword>
<keyword evidence="7 10" id="KW-0283">Flagellar rotation</keyword>
<keyword evidence="5 10" id="KW-0145">Chemotaxis</keyword>
<comment type="similarity">
    <text evidence="3 10">Belongs to the FliL family.</text>
</comment>
<evidence type="ECO:0000256" key="6">
    <source>
        <dbReference type="ARBA" id="ARBA00022692"/>
    </source>
</evidence>
<evidence type="ECO:0000256" key="10">
    <source>
        <dbReference type="RuleBase" id="RU364125"/>
    </source>
</evidence>